<dbReference type="PANTHER" id="PTHR13696:SF52">
    <property type="entry name" value="PARA FAMILY PROTEIN CT_582"/>
    <property type="match status" value="1"/>
</dbReference>
<evidence type="ECO:0000313" key="3">
    <source>
        <dbReference type="EMBL" id="MBC8207776.1"/>
    </source>
</evidence>
<name>A0A8J6N9R3_9BACT</name>
<evidence type="ECO:0000259" key="2">
    <source>
        <dbReference type="Pfam" id="PF13717"/>
    </source>
</evidence>
<dbReference type="PANTHER" id="PTHR13696">
    <property type="entry name" value="P-LOOP CONTAINING NUCLEOSIDE TRIPHOSPHATE HYDROLASE"/>
    <property type="match status" value="1"/>
</dbReference>
<gene>
    <name evidence="3" type="ORF">H8E79_01225</name>
</gene>
<dbReference type="Pfam" id="PF13717">
    <property type="entry name" value="Zn_ribbon_4"/>
    <property type="match status" value="1"/>
</dbReference>
<evidence type="ECO:0000259" key="1">
    <source>
        <dbReference type="Pfam" id="PF13614"/>
    </source>
</evidence>
<dbReference type="EMBL" id="JACNLK010000015">
    <property type="protein sequence ID" value="MBC8207776.1"/>
    <property type="molecule type" value="Genomic_DNA"/>
</dbReference>
<evidence type="ECO:0000313" key="4">
    <source>
        <dbReference type="Proteomes" id="UP000599024"/>
    </source>
</evidence>
<dbReference type="InterPro" id="IPR027417">
    <property type="entry name" value="P-loop_NTPase"/>
</dbReference>
<organism evidence="3 4">
    <name type="scientific">Candidatus Desulfatifera sulfidica</name>
    <dbReference type="NCBI Taxonomy" id="2841691"/>
    <lineage>
        <taxon>Bacteria</taxon>
        <taxon>Pseudomonadati</taxon>
        <taxon>Thermodesulfobacteriota</taxon>
        <taxon>Desulfobulbia</taxon>
        <taxon>Desulfobulbales</taxon>
        <taxon>Desulfobulbaceae</taxon>
        <taxon>Candidatus Desulfatifera</taxon>
    </lineage>
</organism>
<protein>
    <submittedName>
        <fullName evidence="3">Zinc-ribbon domain-containing protein</fullName>
    </submittedName>
</protein>
<dbReference type="InterPro" id="IPR025669">
    <property type="entry name" value="AAA_dom"/>
</dbReference>
<dbReference type="FunFam" id="3.40.50.300:FF:000285">
    <property type="entry name" value="Sporulation initiation inhibitor Soj"/>
    <property type="match status" value="1"/>
</dbReference>
<dbReference type="InterPro" id="IPR011723">
    <property type="entry name" value="Znf/thioredoxin_put"/>
</dbReference>
<comment type="caution">
    <text evidence="3">The sequence shown here is derived from an EMBL/GenBank/DDBJ whole genome shotgun (WGS) entry which is preliminary data.</text>
</comment>
<proteinExistence type="predicted"/>
<dbReference type="AlphaFoldDB" id="A0A8J6N9R3"/>
<dbReference type="Gene3D" id="3.40.50.300">
    <property type="entry name" value="P-loop containing nucleotide triphosphate hydrolases"/>
    <property type="match status" value="1"/>
</dbReference>
<dbReference type="Pfam" id="PF13614">
    <property type="entry name" value="AAA_31"/>
    <property type="match status" value="1"/>
</dbReference>
<sequence length="316" mass="34468">MIITCPYCKKKYNIDEKKIPAEAKGVKCKACGNRFPLKFDQDPAAQPEAIIEEAKSPSPDVKKVGTRKIAVSLSKGGVGKTTTAVNLAVGLAMVGKKVLLIDTDTQGQASYMLGAESQGGLTELVTNELGADEAIVEPRERLSLLSGGKSLAGLKRLISRKDFGGELTIKEALAPLESRFDYMIFDSSPGWDVLTVNVLFCANEILVPVSLEVMTLQGLTEFLKNISAIRKHREGLDIKYVLPTFFDKRVKKSFTILKKLEDLYGQNVCAPISNNVRVSEAPAYGKTIYEFAPGSPGAKGYRDLVRKVADDDSLFR</sequence>
<dbReference type="SUPFAM" id="SSF52540">
    <property type="entry name" value="P-loop containing nucleoside triphosphate hydrolases"/>
    <property type="match status" value="1"/>
</dbReference>
<dbReference type="NCBIfam" id="TIGR02098">
    <property type="entry name" value="MJ0042_CXXC"/>
    <property type="match status" value="1"/>
</dbReference>
<reference evidence="3 4" key="1">
    <citation type="submission" date="2020-08" db="EMBL/GenBank/DDBJ databases">
        <title>Bridging the membrane lipid divide: bacteria of the FCB group superphylum have the potential to synthesize archaeal ether lipids.</title>
        <authorList>
            <person name="Villanueva L."/>
            <person name="Von Meijenfeldt F.A.B."/>
            <person name="Westbye A.B."/>
            <person name="Yadav S."/>
            <person name="Hopmans E.C."/>
            <person name="Dutilh B.E."/>
            <person name="Sinninghe Damste J.S."/>
        </authorList>
    </citation>
    <scope>NUCLEOTIDE SEQUENCE [LARGE SCALE GENOMIC DNA]</scope>
    <source>
        <strain evidence="3">NIOZ-UU81</strain>
    </source>
</reference>
<feature type="domain" description="Zinc finger/thioredoxin putative" evidence="2">
    <location>
        <begin position="1"/>
        <end position="36"/>
    </location>
</feature>
<dbReference type="CDD" id="cd02042">
    <property type="entry name" value="ParAB_family"/>
    <property type="match status" value="1"/>
</dbReference>
<dbReference type="InterPro" id="IPR050678">
    <property type="entry name" value="DNA_Partitioning_ATPase"/>
</dbReference>
<accession>A0A8J6N9R3</accession>
<dbReference type="Proteomes" id="UP000599024">
    <property type="component" value="Unassembled WGS sequence"/>
</dbReference>
<feature type="domain" description="AAA" evidence="1">
    <location>
        <begin position="67"/>
        <end position="232"/>
    </location>
</feature>